<evidence type="ECO:0000256" key="2">
    <source>
        <dbReference type="SAM" id="Phobius"/>
    </source>
</evidence>
<name>A0A9D3MKK7_ANGAN</name>
<proteinExistence type="predicted"/>
<dbReference type="EMBL" id="JAFIRN010000005">
    <property type="protein sequence ID" value="KAG5849577.1"/>
    <property type="molecule type" value="Genomic_DNA"/>
</dbReference>
<keyword evidence="2" id="KW-0812">Transmembrane</keyword>
<reference evidence="4" key="1">
    <citation type="submission" date="2021-01" db="EMBL/GenBank/DDBJ databases">
        <title>A chromosome-scale assembly of European eel, Anguilla anguilla.</title>
        <authorList>
            <person name="Henkel C."/>
            <person name="Jong-Raadsen S.A."/>
            <person name="Dufour S."/>
            <person name="Weltzien F.-A."/>
            <person name="Palstra A.P."/>
            <person name="Pelster B."/>
            <person name="Spaink H.P."/>
            <person name="Van Den Thillart G.E."/>
            <person name="Jansen H."/>
            <person name="Zahm M."/>
            <person name="Klopp C."/>
            <person name="Cedric C."/>
            <person name="Louis A."/>
            <person name="Berthelot C."/>
            <person name="Parey E."/>
            <person name="Roest Crollius H."/>
            <person name="Montfort J."/>
            <person name="Robinson-Rechavi M."/>
            <person name="Bucao C."/>
            <person name="Bouchez O."/>
            <person name="Gislard M."/>
            <person name="Lluch J."/>
            <person name="Milhes M."/>
            <person name="Lampietro C."/>
            <person name="Lopez Roques C."/>
            <person name="Donnadieu C."/>
            <person name="Braasch I."/>
            <person name="Desvignes T."/>
            <person name="Postlethwait J."/>
            <person name="Bobe J."/>
            <person name="Guiguen Y."/>
            <person name="Dirks R."/>
        </authorList>
    </citation>
    <scope>NUCLEOTIDE SEQUENCE</scope>
    <source>
        <strain evidence="4">Tag_6206</strain>
        <tissue evidence="4">Liver</tissue>
    </source>
</reference>
<organism evidence="4 5">
    <name type="scientific">Anguilla anguilla</name>
    <name type="common">European freshwater eel</name>
    <name type="synonym">Muraena anguilla</name>
    <dbReference type="NCBI Taxonomy" id="7936"/>
    <lineage>
        <taxon>Eukaryota</taxon>
        <taxon>Metazoa</taxon>
        <taxon>Chordata</taxon>
        <taxon>Craniata</taxon>
        <taxon>Vertebrata</taxon>
        <taxon>Euteleostomi</taxon>
        <taxon>Actinopterygii</taxon>
        <taxon>Neopterygii</taxon>
        <taxon>Teleostei</taxon>
        <taxon>Anguilliformes</taxon>
        <taxon>Anguillidae</taxon>
        <taxon>Anguilla</taxon>
    </lineage>
</organism>
<sequence>MDSEVINILLALFLLAVVSNSYVTTNPATLPPSPSSSSEPSSSASSSSPSSSRSPLCSCVPARPVPIRCPPCPALSPPQTTLPSPATPTLAFLSLRGSNDPCSGVVYLYLGPAHSKPVCVGSYLGGLQPCQEARCGPPLSPGPSGGAKEPGFHILDSGAISNKTCKVLQIQCQGSALDSVSRELAAYKVVTGLLCVMVLVIVLVRFGPHIYTTACKRLFGRRKREWIGPTESVSFRVQSTLYPNSNADKRLSYPGLERLTVNNSREPSSNRNSDYDSY</sequence>
<dbReference type="Proteomes" id="UP001044222">
    <property type="component" value="Unassembled WGS sequence"/>
</dbReference>
<protein>
    <submittedName>
        <fullName evidence="4">Uncharacterized protein</fullName>
    </submittedName>
</protein>
<feature type="compositionally biased region" description="Low complexity" evidence="1">
    <location>
        <begin position="35"/>
        <end position="55"/>
    </location>
</feature>
<comment type="caution">
    <text evidence="4">The sequence shown here is derived from an EMBL/GenBank/DDBJ whole genome shotgun (WGS) entry which is preliminary data.</text>
</comment>
<keyword evidence="3" id="KW-0732">Signal</keyword>
<feature type="region of interest" description="Disordered" evidence="1">
    <location>
        <begin position="27"/>
        <end position="55"/>
    </location>
</feature>
<gene>
    <name evidence="4" type="ORF">ANANG_G00112410</name>
</gene>
<evidence type="ECO:0000256" key="3">
    <source>
        <dbReference type="SAM" id="SignalP"/>
    </source>
</evidence>
<evidence type="ECO:0000313" key="5">
    <source>
        <dbReference type="Proteomes" id="UP001044222"/>
    </source>
</evidence>
<evidence type="ECO:0000256" key="1">
    <source>
        <dbReference type="SAM" id="MobiDB-lite"/>
    </source>
</evidence>
<keyword evidence="5" id="KW-1185">Reference proteome</keyword>
<feature type="chain" id="PRO_5038972835" evidence="3">
    <location>
        <begin position="21"/>
        <end position="278"/>
    </location>
</feature>
<dbReference type="AlphaFoldDB" id="A0A9D3MKK7"/>
<evidence type="ECO:0000313" key="4">
    <source>
        <dbReference type="EMBL" id="KAG5849577.1"/>
    </source>
</evidence>
<keyword evidence="2" id="KW-0472">Membrane</keyword>
<feature type="signal peptide" evidence="3">
    <location>
        <begin position="1"/>
        <end position="20"/>
    </location>
</feature>
<keyword evidence="2" id="KW-1133">Transmembrane helix</keyword>
<accession>A0A9D3MKK7</accession>
<feature type="transmembrane region" description="Helical" evidence="2">
    <location>
        <begin position="185"/>
        <end position="207"/>
    </location>
</feature>